<feature type="transmembrane region" description="Helical" evidence="6">
    <location>
        <begin position="48"/>
        <end position="80"/>
    </location>
</feature>
<comment type="caution">
    <text evidence="7">The sequence shown here is derived from an EMBL/GenBank/DDBJ whole genome shotgun (WGS) entry which is preliminary data.</text>
</comment>
<dbReference type="PANTHER" id="PTHR13144:SF0">
    <property type="entry name" value="PROTEIN TEX261"/>
    <property type="match status" value="1"/>
</dbReference>
<dbReference type="GO" id="GO:0005789">
    <property type="term" value="C:endoplasmic reticulum membrane"/>
    <property type="evidence" value="ECO:0007669"/>
    <property type="project" value="TreeGrafter"/>
</dbReference>
<dbReference type="EMBL" id="CCBN010000018">
    <property type="protein sequence ID" value="CDO57049.1"/>
    <property type="molecule type" value="Genomic_DNA"/>
</dbReference>
<evidence type="ECO:0000313" key="8">
    <source>
        <dbReference type="EMBL" id="KAF5104691.1"/>
    </source>
</evidence>
<evidence type="ECO:0000256" key="1">
    <source>
        <dbReference type="ARBA" id="ARBA00004141"/>
    </source>
</evidence>
<comment type="subcellular location">
    <subcellularLocation>
        <location evidence="1">Membrane</location>
        <topology evidence="1">Multi-pass membrane protein</topology>
    </subcellularLocation>
</comment>
<protein>
    <submittedName>
        <fullName evidence="7">Similar to Saccharomyces cerevisiae YHR181W SVP26 Integral membrane protein of the early Golgi apparatus and endoplasmic reticulum, involved in COP II vesicle transport</fullName>
    </submittedName>
</protein>
<comment type="similarity">
    <text evidence="2">Belongs to the SVP26 family.</text>
</comment>
<dbReference type="InterPro" id="IPR007277">
    <property type="entry name" value="Svp26/Tex261"/>
</dbReference>
<dbReference type="AlphaFoldDB" id="A0A0J9XHJ4"/>
<feature type="transmembrane region" description="Helical" evidence="6">
    <location>
        <begin position="140"/>
        <end position="162"/>
    </location>
</feature>
<evidence type="ECO:0000256" key="3">
    <source>
        <dbReference type="ARBA" id="ARBA00022692"/>
    </source>
</evidence>
<dbReference type="Proteomes" id="UP000242525">
    <property type="component" value="Unassembled WGS sequence"/>
</dbReference>
<dbReference type="STRING" id="1173061.A0A0J9XHJ4"/>
<gene>
    <name evidence="7" type="ORF">BN980_GECA18s01572g</name>
    <name evidence="8" type="ORF">DV451_000447</name>
</gene>
<sequence length="236" mass="26253">MSVLKLLSFVGMSGAFIFLTLAIASGLYFISEQVEEHTVFTKKLLTQIIYSIIAIHVLLLVFDGFPFKITVFSILVNFIYLQNLKRFPFISLSSGIFITSCFSVVLNHYLWFKYFTDNSIPPYAIYNTNPYYQGKVHPPFAQVSSFLGLCVWLVPFALFISLSASDNVLPTSLHQAGPHHSHGGALSEEDESATAKARRKSTGLAKALISFGYVYIVKIARVFGFNLEDQGGLPLS</sequence>
<dbReference type="GO" id="GO:0006888">
    <property type="term" value="P:endoplasmic reticulum to Golgi vesicle-mediated transport"/>
    <property type="evidence" value="ECO:0007669"/>
    <property type="project" value="InterPro"/>
</dbReference>
<evidence type="ECO:0000256" key="5">
    <source>
        <dbReference type="ARBA" id="ARBA00023136"/>
    </source>
</evidence>
<evidence type="ECO:0000313" key="9">
    <source>
        <dbReference type="Proteomes" id="UP000242525"/>
    </source>
</evidence>
<dbReference type="Pfam" id="PF04148">
    <property type="entry name" value="Erv26"/>
    <property type="match status" value="1"/>
</dbReference>
<reference evidence="7 9" key="1">
    <citation type="submission" date="2014-03" db="EMBL/GenBank/DDBJ databases">
        <authorList>
            <person name="Casaregola S."/>
        </authorList>
    </citation>
    <scope>NUCLEOTIDE SEQUENCE [LARGE SCALE GENOMIC DNA]</scope>
    <source>
        <strain evidence="7 9">CLIB 918</strain>
    </source>
</reference>
<evidence type="ECO:0000256" key="4">
    <source>
        <dbReference type="ARBA" id="ARBA00022989"/>
    </source>
</evidence>
<feature type="transmembrane region" description="Helical" evidence="6">
    <location>
        <begin position="7"/>
        <end position="28"/>
    </location>
</feature>
<dbReference type="EMBL" id="QQZK01000005">
    <property type="protein sequence ID" value="KAF5104691.1"/>
    <property type="molecule type" value="Genomic_DNA"/>
</dbReference>
<dbReference type="GO" id="GO:0000139">
    <property type="term" value="C:Golgi membrane"/>
    <property type="evidence" value="ECO:0007669"/>
    <property type="project" value="TreeGrafter"/>
</dbReference>
<keyword evidence="4 6" id="KW-1133">Transmembrane helix</keyword>
<dbReference type="Proteomes" id="UP000750522">
    <property type="component" value="Unassembled WGS sequence"/>
</dbReference>
<proteinExistence type="inferred from homology"/>
<organism evidence="7 9">
    <name type="scientific">Geotrichum candidum</name>
    <name type="common">Oospora lactis</name>
    <name type="synonym">Dipodascus geotrichum</name>
    <dbReference type="NCBI Taxonomy" id="1173061"/>
    <lineage>
        <taxon>Eukaryota</taxon>
        <taxon>Fungi</taxon>
        <taxon>Dikarya</taxon>
        <taxon>Ascomycota</taxon>
        <taxon>Saccharomycotina</taxon>
        <taxon>Dipodascomycetes</taxon>
        <taxon>Dipodascales</taxon>
        <taxon>Dipodascaceae</taxon>
        <taxon>Geotrichum</taxon>
    </lineage>
</organism>
<reference evidence="8" key="3">
    <citation type="submission" date="2020-01" db="EMBL/GenBank/DDBJ databases">
        <authorList>
            <person name="Perkins V."/>
            <person name="Lessard M.-H."/>
            <person name="Dugat-Bony E."/>
            <person name="Frenette M."/>
            <person name="Labrie S."/>
        </authorList>
    </citation>
    <scope>NUCLEOTIDE SEQUENCE</scope>
    <source>
        <strain evidence="8">LMA-70</strain>
    </source>
</reference>
<evidence type="ECO:0000256" key="6">
    <source>
        <dbReference type="SAM" id="Phobius"/>
    </source>
</evidence>
<keyword evidence="9" id="KW-1185">Reference proteome</keyword>
<evidence type="ECO:0000313" key="7">
    <source>
        <dbReference type="EMBL" id="CDO57049.1"/>
    </source>
</evidence>
<dbReference type="PANTHER" id="PTHR13144">
    <property type="entry name" value="TEX261 PROTEIN"/>
    <property type="match status" value="1"/>
</dbReference>
<feature type="transmembrane region" description="Helical" evidence="6">
    <location>
        <begin position="87"/>
        <end position="111"/>
    </location>
</feature>
<evidence type="ECO:0000256" key="2">
    <source>
        <dbReference type="ARBA" id="ARBA00008096"/>
    </source>
</evidence>
<name>A0A0J9XHJ4_GEOCN</name>
<dbReference type="GO" id="GO:0030134">
    <property type="term" value="C:COPII-coated ER to Golgi transport vesicle"/>
    <property type="evidence" value="ECO:0007669"/>
    <property type="project" value="TreeGrafter"/>
</dbReference>
<keyword evidence="5 6" id="KW-0472">Membrane</keyword>
<accession>A0A0J9XHJ4</accession>
<keyword evidence="3 6" id="KW-0812">Transmembrane</keyword>
<dbReference type="OrthoDB" id="28257at2759"/>
<reference evidence="8" key="2">
    <citation type="journal article" date="2020" name="Front. Microbiol.">
        <title>Phenotypic and Genetic Characterization of the Cheese Ripening Yeast Geotrichum candidum.</title>
        <authorList>
            <person name="Perkins V."/>
            <person name="Vignola S."/>
            <person name="Lessard M.H."/>
            <person name="Plante P.L."/>
            <person name="Corbeil J."/>
            <person name="Dugat-Bony E."/>
            <person name="Frenette M."/>
            <person name="Labrie S."/>
        </authorList>
    </citation>
    <scope>NUCLEOTIDE SEQUENCE</scope>
    <source>
        <strain evidence="8">LMA-70</strain>
    </source>
</reference>
<dbReference type="GO" id="GO:0097020">
    <property type="term" value="F:COPII receptor activity"/>
    <property type="evidence" value="ECO:0007669"/>
    <property type="project" value="InterPro"/>
</dbReference>